<dbReference type="InterPro" id="IPR004563">
    <property type="entry name" value="Apolipo_AcylTrfase"/>
</dbReference>
<dbReference type="EMBL" id="BIMR01000100">
    <property type="protein sequence ID" value="GCE76461.1"/>
    <property type="molecule type" value="Genomic_DNA"/>
</dbReference>
<keyword evidence="3" id="KW-0808">Transferase</keyword>
<organism evidence="10 11">
    <name type="scientific">Cellulomonas biazotea</name>
    <dbReference type="NCBI Taxonomy" id="1709"/>
    <lineage>
        <taxon>Bacteria</taxon>
        <taxon>Bacillati</taxon>
        <taxon>Actinomycetota</taxon>
        <taxon>Actinomycetes</taxon>
        <taxon>Micrococcales</taxon>
        <taxon>Cellulomonadaceae</taxon>
        <taxon>Cellulomonas</taxon>
    </lineage>
</organism>
<gene>
    <name evidence="10" type="ORF">CBZ_15170</name>
</gene>
<dbReference type="SUPFAM" id="SSF56317">
    <property type="entry name" value="Carbon-nitrogen hydrolase"/>
    <property type="match status" value="1"/>
</dbReference>
<evidence type="ECO:0000313" key="11">
    <source>
        <dbReference type="Proteomes" id="UP000289954"/>
    </source>
</evidence>
<dbReference type="InterPro" id="IPR003010">
    <property type="entry name" value="C-N_Hydrolase"/>
</dbReference>
<dbReference type="GO" id="GO:0016410">
    <property type="term" value="F:N-acyltransferase activity"/>
    <property type="evidence" value="ECO:0007669"/>
    <property type="project" value="InterPro"/>
</dbReference>
<evidence type="ECO:0000313" key="10">
    <source>
        <dbReference type="EMBL" id="GCE76461.1"/>
    </source>
</evidence>
<feature type="domain" description="CN hydrolase" evidence="9">
    <location>
        <begin position="1"/>
        <end position="71"/>
    </location>
</feature>
<keyword evidence="7" id="KW-0012">Acyltransferase</keyword>
<dbReference type="GO" id="GO:0042158">
    <property type="term" value="P:lipoprotein biosynthetic process"/>
    <property type="evidence" value="ECO:0007669"/>
    <property type="project" value="InterPro"/>
</dbReference>
<evidence type="ECO:0000256" key="6">
    <source>
        <dbReference type="ARBA" id="ARBA00023136"/>
    </source>
</evidence>
<comment type="caution">
    <text evidence="10">The sequence shown here is derived from an EMBL/GenBank/DDBJ whole genome shotgun (WGS) entry which is preliminary data.</text>
</comment>
<evidence type="ECO:0000256" key="1">
    <source>
        <dbReference type="ARBA" id="ARBA00004651"/>
    </source>
</evidence>
<dbReference type="PANTHER" id="PTHR38686">
    <property type="entry name" value="APOLIPOPROTEIN N-ACYLTRANSFERASE"/>
    <property type="match status" value="1"/>
</dbReference>
<dbReference type="PROSITE" id="PS50263">
    <property type="entry name" value="CN_HYDROLASE"/>
    <property type="match status" value="1"/>
</dbReference>
<evidence type="ECO:0000256" key="2">
    <source>
        <dbReference type="ARBA" id="ARBA00022475"/>
    </source>
</evidence>
<accession>A0A402DQT9</accession>
<dbReference type="Gene3D" id="3.60.110.10">
    <property type="entry name" value="Carbon-nitrogen hydrolase"/>
    <property type="match status" value="1"/>
</dbReference>
<comment type="subcellular location">
    <subcellularLocation>
        <location evidence="1">Cell membrane</location>
        <topology evidence="1">Multi-pass membrane protein</topology>
    </subcellularLocation>
</comment>
<dbReference type="Proteomes" id="UP000289954">
    <property type="component" value="Unassembled WGS sequence"/>
</dbReference>
<evidence type="ECO:0000259" key="9">
    <source>
        <dbReference type="PROSITE" id="PS50263"/>
    </source>
</evidence>
<protein>
    <recommendedName>
        <fullName evidence="9">CN hydrolase domain-containing protein</fullName>
    </recommendedName>
</protein>
<keyword evidence="2" id="KW-1003">Cell membrane</keyword>
<sequence>MLVVQTNNASFGMSDESTQQLAMARLRAVEHGRATVQISTVGVSAVIEPNGVVSQQTGLFTAEQMVAGLPLRTTWTPATRLGPWPGLVVDALAVCVVLAGAAGARRVPRTDRTESAA</sequence>
<dbReference type="PANTHER" id="PTHR38686:SF1">
    <property type="entry name" value="APOLIPOPROTEIN N-ACYLTRANSFERASE"/>
    <property type="match status" value="1"/>
</dbReference>
<name>A0A402DQT9_9CELL</name>
<dbReference type="RefSeq" id="WP_246013152.1">
    <property type="nucleotide sequence ID" value="NZ_BIMR01000100.1"/>
</dbReference>
<evidence type="ECO:0000256" key="7">
    <source>
        <dbReference type="ARBA" id="ARBA00023315"/>
    </source>
</evidence>
<evidence type="ECO:0000256" key="5">
    <source>
        <dbReference type="ARBA" id="ARBA00022989"/>
    </source>
</evidence>
<keyword evidence="6 8" id="KW-0472">Membrane</keyword>
<evidence type="ECO:0000256" key="3">
    <source>
        <dbReference type="ARBA" id="ARBA00022679"/>
    </source>
</evidence>
<dbReference type="AlphaFoldDB" id="A0A402DQT9"/>
<keyword evidence="5 8" id="KW-1133">Transmembrane helix</keyword>
<keyword evidence="4 8" id="KW-0812">Transmembrane</keyword>
<evidence type="ECO:0000256" key="4">
    <source>
        <dbReference type="ARBA" id="ARBA00022692"/>
    </source>
</evidence>
<feature type="transmembrane region" description="Helical" evidence="8">
    <location>
        <begin position="84"/>
        <end position="104"/>
    </location>
</feature>
<keyword evidence="11" id="KW-1185">Reference proteome</keyword>
<proteinExistence type="predicted"/>
<reference evidence="10 11" key="1">
    <citation type="submission" date="2019-01" db="EMBL/GenBank/DDBJ databases">
        <title>Draft genome sequence of Cellulomonas takizawaensis strain TKZ-21.</title>
        <authorList>
            <person name="Yamamura H."/>
            <person name="Hayashi T."/>
            <person name="Hamada M."/>
            <person name="Serisawa Y."/>
            <person name="Matsuyama K."/>
            <person name="Nakagawa Y."/>
            <person name="Otoguro M."/>
            <person name="Yanagida F."/>
            <person name="Hayakawa M."/>
        </authorList>
    </citation>
    <scope>NUCLEOTIDE SEQUENCE [LARGE SCALE GENOMIC DNA]</scope>
    <source>
        <strain evidence="10 11">NBRC12680</strain>
    </source>
</reference>
<evidence type="ECO:0000256" key="8">
    <source>
        <dbReference type="SAM" id="Phobius"/>
    </source>
</evidence>
<dbReference type="InterPro" id="IPR036526">
    <property type="entry name" value="C-N_Hydrolase_sf"/>
</dbReference>
<dbReference type="GO" id="GO:0005886">
    <property type="term" value="C:plasma membrane"/>
    <property type="evidence" value="ECO:0007669"/>
    <property type="project" value="UniProtKB-SubCell"/>
</dbReference>